<comment type="caution">
    <text evidence="1">The sequence shown here is derived from an EMBL/GenBank/DDBJ whole genome shotgun (WGS) entry which is preliminary data.</text>
</comment>
<dbReference type="AlphaFoldDB" id="A0A2G9YST0"/>
<proteinExistence type="predicted"/>
<organism evidence="1 2">
    <name type="scientific">Candidatus Nealsonbacteria bacterium CG23_combo_of_CG06-09_8_20_14_all_40_13</name>
    <dbReference type="NCBI Taxonomy" id="1974724"/>
    <lineage>
        <taxon>Bacteria</taxon>
        <taxon>Candidatus Nealsoniibacteriota</taxon>
    </lineage>
</organism>
<protein>
    <submittedName>
        <fullName evidence="1">Uncharacterized protein</fullName>
    </submittedName>
</protein>
<reference evidence="1 2" key="1">
    <citation type="submission" date="2017-09" db="EMBL/GenBank/DDBJ databases">
        <title>Depth-based differentiation of microbial function through sediment-hosted aquifers and enrichment of novel symbionts in the deep terrestrial subsurface.</title>
        <authorList>
            <person name="Probst A.J."/>
            <person name="Ladd B."/>
            <person name="Jarett J.K."/>
            <person name="Geller-Mcgrath D.E."/>
            <person name="Sieber C.M."/>
            <person name="Emerson J.B."/>
            <person name="Anantharaman K."/>
            <person name="Thomas B.C."/>
            <person name="Malmstrom R."/>
            <person name="Stieglmeier M."/>
            <person name="Klingl A."/>
            <person name="Woyke T."/>
            <person name="Ryan C.M."/>
            <person name="Banfield J.F."/>
        </authorList>
    </citation>
    <scope>NUCLEOTIDE SEQUENCE [LARGE SCALE GENOMIC DNA]</scope>
    <source>
        <strain evidence="1">CG23_combo_of_CG06-09_8_20_14_all_40_13</strain>
    </source>
</reference>
<sequence>MNNKEEDAKLAKAVDMLSPKCPSCGEIAIMILWSCGCKTVVYGVHKESCERKDCFKQQEVHCSNPNKDRPDWH</sequence>
<accession>A0A2G9YST0</accession>
<name>A0A2G9YST0_9BACT</name>
<dbReference type="EMBL" id="PCRM01000034">
    <property type="protein sequence ID" value="PIP21561.1"/>
    <property type="molecule type" value="Genomic_DNA"/>
</dbReference>
<gene>
    <name evidence="1" type="ORF">COX39_02485</name>
</gene>
<evidence type="ECO:0000313" key="2">
    <source>
        <dbReference type="Proteomes" id="UP000231567"/>
    </source>
</evidence>
<dbReference type="Proteomes" id="UP000231567">
    <property type="component" value="Unassembled WGS sequence"/>
</dbReference>
<evidence type="ECO:0000313" key="1">
    <source>
        <dbReference type="EMBL" id="PIP21561.1"/>
    </source>
</evidence>